<reference evidence="3" key="1">
    <citation type="submission" date="2018-05" db="EMBL/GenBank/DDBJ databases">
        <authorList>
            <person name="Lanie J.A."/>
            <person name="Ng W.-L."/>
            <person name="Kazmierczak K.M."/>
            <person name="Andrzejewski T.M."/>
            <person name="Davidsen T.M."/>
            <person name="Wayne K.J."/>
            <person name="Tettelin H."/>
            <person name="Glass J.I."/>
            <person name="Rusch D."/>
            <person name="Podicherti R."/>
            <person name="Tsui H.-C.T."/>
            <person name="Winkler M.E."/>
        </authorList>
    </citation>
    <scope>NUCLEOTIDE SEQUENCE</scope>
</reference>
<dbReference type="NCBIfam" id="TIGR01981">
    <property type="entry name" value="sufD"/>
    <property type="match status" value="1"/>
</dbReference>
<dbReference type="Pfam" id="PF19295">
    <property type="entry name" value="SufBD_N"/>
    <property type="match status" value="1"/>
</dbReference>
<organism evidence="3">
    <name type="scientific">marine metagenome</name>
    <dbReference type="NCBI Taxonomy" id="408172"/>
    <lineage>
        <taxon>unclassified sequences</taxon>
        <taxon>metagenomes</taxon>
        <taxon>ecological metagenomes</taxon>
    </lineage>
</organism>
<dbReference type="InterPro" id="IPR037284">
    <property type="entry name" value="SUF_FeS_clus_asmbl_SufBD_sf"/>
</dbReference>
<dbReference type="AlphaFoldDB" id="A0A381TKL5"/>
<dbReference type="SUPFAM" id="SSF101960">
    <property type="entry name" value="Stabilizer of iron transporter SufD"/>
    <property type="match status" value="1"/>
</dbReference>
<dbReference type="InterPro" id="IPR055346">
    <property type="entry name" value="Fe-S_cluster_assembly_SufBD"/>
</dbReference>
<evidence type="ECO:0000313" key="3">
    <source>
        <dbReference type="EMBL" id="SVA16359.1"/>
    </source>
</evidence>
<evidence type="ECO:0000259" key="2">
    <source>
        <dbReference type="Pfam" id="PF19295"/>
    </source>
</evidence>
<feature type="domain" description="SUF system FeS cluster assembly SufBD N-terminal" evidence="2">
    <location>
        <begin position="16"/>
        <end position="152"/>
    </location>
</feature>
<dbReference type="PANTHER" id="PTHR43575:SF1">
    <property type="entry name" value="PROTEIN ABCI7, CHLOROPLASTIC"/>
    <property type="match status" value="1"/>
</dbReference>
<dbReference type="GO" id="GO:0016226">
    <property type="term" value="P:iron-sulfur cluster assembly"/>
    <property type="evidence" value="ECO:0007669"/>
    <property type="project" value="InterPro"/>
</dbReference>
<feature type="domain" description="SUF system FeS cluster assembly SufBD core" evidence="1">
    <location>
        <begin position="161"/>
        <end position="389"/>
    </location>
</feature>
<gene>
    <name evidence="3" type="ORF">METZ01_LOCUS69213</name>
</gene>
<accession>A0A381TKL5</accession>
<dbReference type="InterPro" id="IPR000825">
    <property type="entry name" value="SUF_FeS_clus_asmbl_SufBD_core"/>
</dbReference>
<protein>
    <recommendedName>
        <fullName evidence="4">Fe-S cluster assembly protein SufD</fullName>
    </recommendedName>
</protein>
<name>A0A381TKL5_9ZZZZ</name>
<evidence type="ECO:0008006" key="4">
    <source>
        <dbReference type="Google" id="ProtNLM"/>
    </source>
</evidence>
<sequence>MQHQFQALLEHWQDERKEIRSLRKTAFDRFNQLGFPTKKWEEWQFTDFSEIRKNEYRLAWGKDLPKIPDKIPGLIPDTYSIIIINGHYQPQLTKLPTGVSVKSHKDYFQIDEDVYNLNGNQNPFLALNTALMNSGILLIVEPDSIIEKPIQIIHLTTALSDQFMNHPRLVVQIGRNSQAALVEHYIGETKIPYFVNPVTQVSIDENASLNYIRILEEDVSCCHTATTNYILKNDARLNTTSFSSGAKLFRHDIKLDFAGDGGKAVFNGLCLTEDQQHHDQHVIVNHQQNFCQSRQLFKYILAEKSSGVFNGKVVVRKNTKQTDADQSNRNLLLSPSALMNANPQLEILSDDVKCSHGSSTGELDDDAIFYLRTRGIDSETAKSLLIHGFANEIIEKVKPISVQDYIHNQFTDWLS</sequence>
<dbReference type="InterPro" id="IPR045595">
    <property type="entry name" value="SufBD_N"/>
</dbReference>
<dbReference type="EMBL" id="UINC01004719">
    <property type="protein sequence ID" value="SVA16359.1"/>
    <property type="molecule type" value="Genomic_DNA"/>
</dbReference>
<dbReference type="InterPro" id="IPR011542">
    <property type="entry name" value="SUF_FeS_clus_asmbl_SufD"/>
</dbReference>
<proteinExistence type="predicted"/>
<dbReference type="Pfam" id="PF01458">
    <property type="entry name" value="SUFBD_core"/>
    <property type="match status" value="1"/>
</dbReference>
<evidence type="ECO:0000259" key="1">
    <source>
        <dbReference type="Pfam" id="PF01458"/>
    </source>
</evidence>
<dbReference type="PANTHER" id="PTHR43575">
    <property type="entry name" value="PROTEIN ABCI7, CHLOROPLASTIC"/>
    <property type="match status" value="1"/>
</dbReference>